<evidence type="ECO:0000313" key="2">
    <source>
        <dbReference type="EMBL" id="WAR03381.1"/>
    </source>
</evidence>
<dbReference type="EMBL" id="CP111015">
    <property type="protein sequence ID" value="WAR03381.1"/>
    <property type="molecule type" value="Genomic_DNA"/>
</dbReference>
<feature type="region of interest" description="Disordered" evidence="1">
    <location>
        <begin position="634"/>
        <end position="668"/>
    </location>
</feature>
<sequence length="1514" mass="167796">MAKTFVKDLSQMLFEEYKGPVSTEELKRLGSLCCTEVPDISSNVVTSLQEEITGLDRRTDLMKEEDEKFDWLPSLSVLLNLATGSLSVVRVLKMLFKMSEADVNNCLEKNKPVRAGKLMAILKNFLSYGHLKLKKTKFQGKEGSHYGTVTSALCSMYVDLALVRSSRVASKKSYGREVCGFVCFVQPDTEHLLEQARSVPAGAEFVSWLSDECSKALESLPVEDRKFRKGRVTRFLLEEASDELTANLYEAVGGSPRKQKAPILLKSLEEMEGIVDVDQDGSASPQTFVLDPSLISKHVHDPDDQNFFKTSEIVSITSIESNFGSDTEHDGDQIDGDMNYSDDGIVDQYREPEDKSSKKGSEKNERDLIDVKDVKLGSNDLKGEVNMLIKSGKDILAYDSIGEGSEREKESLKYDIIEVSSVADTSLSSVDTHQVKSVVRKVSPKKHDNVNVQDVEMERDSSPSVICEDSEEELKLEIGTDDDETIHESSVENFDVEVVPQDVETSIPSLGETNTVQESGIVKSPNHSNDSHAIKRNPNGSDSPVRKSPRKSRKLDISSELESSAMSSSITSFNTEEADITVKLAGSKGSDSEIDMFSDSPALSEKKLKNKKNKASKSLDETYEVQELHADKDDVFEQLHKSNQQNIASDGTDDEGEVKGNTGRSKSTEEIFEIVDEIQEKLKTPNLRSVHRKENDESMFTESSAESNEVVSLHSDEESDECTEDQMIKSKEMKKMVAQISEDTESKQETTKKNTSSPKSVRKTPQKGDGKTPKKSEGKTPKISEGKTPKKSEGTTPNKSEGKKLSKSEGIPIKSDGKTPKKSEGKTPNKSEGKTQKNSEGTTPNKSEGKTPNKSDGQIPNTSEGKTPNRFDGKTPNRSDGKTPNRSDGKTPNRCDVKTPNRSEGKTPNESDGKTPKKSDVKTPKQSEGKTPKRSEGKTPKKSETISNENVKQDKLEDRTEKSLIKSPKFNETEDLEIKLRKHEKATKSSVELNDVISLPTDTDSDDELVFKNTPKKVLKESANIDEDDEFEHNIKKGRKTPQKHDKKTPKKSESKTPKQQVRKTPKMSDGKTPKSENNQAENVDDSLQDFVNEGEHESNSLKSNSLKSKSPKMHQKLEKETAKHLIDHAGKSPNNLSEKKNETGKQNEETTDNESDFESVIVVEKKKNQTPKDKNSLSRTKTPDKMLIESMPQSDSDCIPSSQKKRKSSANIEVAKSVINILDDSESESDIPVVPDIGKHIKSPVKNEDKTNKSPFAKEKGTKMSPKAKQTNVEEEKTTELQLDENKEEVSPAKRSRRSIKTKSQAEPLKESDIDSDASVATRATRQRSTKKQTPVEKSEPVSTAKGKAVKRRVSLSKGQEALSDTDLTDQSDFETRSTRRRSTVASKMTVIKEKEELPKQMSASQPEPGTPKTRPPRKLSSSTSKKMTQKVENLRGTRKRRLSGELSEQSVGSTDSEVSFPKMKKVPAAAADKKQATVTAEKKPASRRLSAPPTKGSDSETASSKRYSLRKK</sequence>
<feature type="compositionally biased region" description="Low complexity" evidence="1">
    <location>
        <begin position="558"/>
        <end position="572"/>
    </location>
</feature>
<feature type="compositionally biased region" description="Basic and acidic residues" evidence="1">
    <location>
        <begin position="1246"/>
        <end position="1263"/>
    </location>
</feature>
<gene>
    <name evidence="2" type="ORF">MAR_009939</name>
</gene>
<proteinExistence type="predicted"/>
<feature type="region of interest" description="Disordered" evidence="1">
    <location>
        <begin position="478"/>
        <end position="621"/>
    </location>
</feature>
<feature type="compositionally biased region" description="Polar residues" evidence="1">
    <location>
        <begin position="1448"/>
        <end position="1459"/>
    </location>
</feature>
<feature type="compositionally biased region" description="Basic and acidic residues" evidence="1">
    <location>
        <begin position="348"/>
        <end position="366"/>
    </location>
</feature>
<feature type="compositionally biased region" description="Polar residues" evidence="1">
    <location>
        <begin position="503"/>
        <end position="518"/>
    </location>
</feature>
<name>A0ABY7E348_MYAAR</name>
<feature type="compositionally biased region" description="Basic residues" evidence="1">
    <location>
        <begin position="1036"/>
        <end position="1050"/>
    </location>
</feature>
<feature type="compositionally biased region" description="Basic and acidic residues" evidence="1">
    <location>
        <begin position="951"/>
        <end position="979"/>
    </location>
</feature>
<feature type="compositionally biased region" description="Polar residues" evidence="1">
    <location>
        <begin position="698"/>
        <end position="710"/>
    </location>
</feature>
<feature type="compositionally biased region" description="Basic and acidic residues" evidence="1">
    <location>
        <begin position="726"/>
        <end position="735"/>
    </location>
</feature>
<evidence type="ECO:0000256" key="1">
    <source>
        <dbReference type="SAM" id="MobiDB-lite"/>
    </source>
</evidence>
<evidence type="ECO:0000313" key="3">
    <source>
        <dbReference type="Proteomes" id="UP001164746"/>
    </source>
</evidence>
<feature type="compositionally biased region" description="Basic and acidic residues" evidence="1">
    <location>
        <begin position="1138"/>
        <end position="1149"/>
    </location>
</feature>
<feature type="compositionally biased region" description="Basic and acidic residues" evidence="1">
    <location>
        <begin position="815"/>
        <end position="837"/>
    </location>
</feature>
<feature type="compositionally biased region" description="Basic and acidic residues" evidence="1">
    <location>
        <begin position="766"/>
        <end position="793"/>
    </location>
</feature>
<feature type="compositionally biased region" description="Basic and acidic residues" evidence="1">
    <location>
        <begin position="1116"/>
        <end position="1131"/>
    </location>
</feature>
<feature type="compositionally biased region" description="Basic and acidic residues" evidence="1">
    <location>
        <begin position="1164"/>
        <end position="1188"/>
    </location>
</feature>
<feature type="region of interest" description="Disordered" evidence="1">
    <location>
        <begin position="1225"/>
        <end position="1514"/>
    </location>
</feature>
<feature type="region of interest" description="Disordered" evidence="1">
    <location>
        <begin position="684"/>
        <end position="1212"/>
    </location>
</feature>
<feature type="compositionally biased region" description="Basic and acidic residues" evidence="1">
    <location>
        <begin position="1273"/>
        <end position="1293"/>
    </location>
</feature>
<accession>A0ABY7E348</accession>
<dbReference type="Proteomes" id="UP001164746">
    <property type="component" value="Chromosome 4"/>
</dbReference>
<feature type="compositionally biased region" description="Basic and acidic residues" evidence="1">
    <location>
        <begin position="1473"/>
        <end position="1486"/>
    </location>
</feature>
<keyword evidence="3" id="KW-1185">Reference proteome</keyword>
<organism evidence="2 3">
    <name type="scientific">Mya arenaria</name>
    <name type="common">Soft-shell clam</name>
    <dbReference type="NCBI Taxonomy" id="6604"/>
    <lineage>
        <taxon>Eukaryota</taxon>
        <taxon>Metazoa</taxon>
        <taxon>Spiralia</taxon>
        <taxon>Lophotrochozoa</taxon>
        <taxon>Mollusca</taxon>
        <taxon>Bivalvia</taxon>
        <taxon>Autobranchia</taxon>
        <taxon>Heteroconchia</taxon>
        <taxon>Euheterodonta</taxon>
        <taxon>Imparidentia</taxon>
        <taxon>Neoheterodontei</taxon>
        <taxon>Myida</taxon>
        <taxon>Myoidea</taxon>
        <taxon>Myidae</taxon>
        <taxon>Mya</taxon>
    </lineage>
</organism>
<reference evidence="2" key="1">
    <citation type="submission" date="2022-11" db="EMBL/GenBank/DDBJ databases">
        <title>Centuries of genome instability and evolution in soft-shell clam transmissible cancer (bioRxiv).</title>
        <authorList>
            <person name="Hart S.F.M."/>
            <person name="Yonemitsu M.A."/>
            <person name="Giersch R.M."/>
            <person name="Beal B.F."/>
            <person name="Arriagada G."/>
            <person name="Davis B.W."/>
            <person name="Ostrander E.A."/>
            <person name="Goff S.P."/>
            <person name="Metzger M.J."/>
        </authorList>
    </citation>
    <scope>NUCLEOTIDE SEQUENCE</scope>
    <source>
        <strain evidence="2">MELC-2E11</strain>
        <tissue evidence="2">Siphon/mantle</tissue>
    </source>
</reference>
<feature type="compositionally biased region" description="Polar residues" evidence="1">
    <location>
        <begin position="1192"/>
        <end position="1203"/>
    </location>
</feature>
<feature type="compositionally biased region" description="Polar residues" evidence="1">
    <location>
        <begin position="854"/>
        <end position="866"/>
    </location>
</feature>
<feature type="region of interest" description="Disordered" evidence="1">
    <location>
        <begin position="320"/>
        <end position="366"/>
    </location>
</feature>
<protein>
    <submittedName>
        <fullName evidence="2">PGA18-like protein</fullName>
    </submittedName>
</protein>
<feature type="compositionally biased region" description="Basic and acidic residues" evidence="1">
    <location>
        <begin position="867"/>
        <end position="944"/>
    </location>
</feature>